<comment type="caution">
    <text evidence="6">The sequence shown here is derived from an EMBL/GenBank/DDBJ whole genome shotgun (WGS) entry which is preliminary data.</text>
</comment>
<evidence type="ECO:0000256" key="2">
    <source>
        <dbReference type="ARBA" id="ARBA00022448"/>
    </source>
</evidence>
<sequence length="281" mass="29537">MRQNKYGVPAMAAAAALMLSACSSSGDDESSGGDGGSGDKLTVGIKFDQPGLGLQKGSEYSGFDVDVAYYVADKLGYSQDQVEFVQSVTAQRETMLENGQADMIVATYTMSDARKEQIDFAGPYLVAGQSLLVAADDNSISGPDNLDGKKLCSVSGAVPAQRIKDEYASDVQLYEASTYSECVELLGNGTIDAVTTDDSILAGYAAVPEYDGKFKLVGEAFSEEPYGVGFPKGSDKCEPANEALTEMIDDGSWDQFLQDNLGDAYTPDASLNPPEVGGACS</sequence>
<keyword evidence="2" id="KW-0813">Transport</keyword>
<accession>A0A2V1K640</accession>
<comment type="similarity">
    <text evidence="1">Belongs to the bacterial solute-binding protein 3 family.</text>
</comment>
<evidence type="ECO:0000256" key="1">
    <source>
        <dbReference type="ARBA" id="ARBA00010333"/>
    </source>
</evidence>
<dbReference type="Proteomes" id="UP000245283">
    <property type="component" value="Unassembled WGS sequence"/>
</dbReference>
<evidence type="ECO:0000313" key="6">
    <source>
        <dbReference type="EMBL" id="PWF26898.1"/>
    </source>
</evidence>
<dbReference type="InterPro" id="IPR001638">
    <property type="entry name" value="Solute-binding_3/MltF_N"/>
</dbReference>
<keyword evidence="7" id="KW-1185">Reference proteome</keyword>
<dbReference type="GO" id="GO:0005576">
    <property type="term" value="C:extracellular region"/>
    <property type="evidence" value="ECO:0007669"/>
    <property type="project" value="TreeGrafter"/>
</dbReference>
<dbReference type="Gene3D" id="3.40.190.10">
    <property type="entry name" value="Periplasmic binding protein-like II"/>
    <property type="match status" value="2"/>
</dbReference>
<feature type="domain" description="Solute-binding protein family 3/N-terminal" evidence="5">
    <location>
        <begin position="40"/>
        <end position="264"/>
    </location>
</feature>
<dbReference type="PANTHER" id="PTHR30085">
    <property type="entry name" value="AMINO ACID ABC TRANSPORTER PERMEASE"/>
    <property type="match status" value="1"/>
</dbReference>
<dbReference type="RefSeq" id="WP_109092399.1">
    <property type="nucleotide sequence ID" value="NZ_QETB01000001.1"/>
</dbReference>
<dbReference type="GO" id="GO:0030288">
    <property type="term" value="C:outer membrane-bounded periplasmic space"/>
    <property type="evidence" value="ECO:0007669"/>
    <property type="project" value="TreeGrafter"/>
</dbReference>
<gene>
    <name evidence="6" type="ORF">DD236_00315</name>
</gene>
<dbReference type="SUPFAM" id="SSF53850">
    <property type="entry name" value="Periplasmic binding protein-like II"/>
    <property type="match status" value="1"/>
</dbReference>
<evidence type="ECO:0000256" key="3">
    <source>
        <dbReference type="ARBA" id="ARBA00022729"/>
    </source>
</evidence>
<dbReference type="EMBL" id="QETB01000001">
    <property type="protein sequence ID" value="PWF26898.1"/>
    <property type="molecule type" value="Genomic_DNA"/>
</dbReference>
<evidence type="ECO:0000259" key="5">
    <source>
        <dbReference type="SMART" id="SM00062"/>
    </source>
</evidence>
<dbReference type="InterPro" id="IPR051455">
    <property type="entry name" value="Bact_solute-bind_prot3"/>
</dbReference>
<proteinExistence type="inferred from homology"/>
<keyword evidence="3 4" id="KW-0732">Signal</keyword>
<organism evidence="6 7">
    <name type="scientific">Ancrocorticia populi</name>
    <dbReference type="NCBI Taxonomy" id="2175228"/>
    <lineage>
        <taxon>Bacteria</taxon>
        <taxon>Bacillati</taxon>
        <taxon>Actinomycetota</taxon>
        <taxon>Actinomycetes</taxon>
        <taxon>Actinomycetales</taxon>
        <taxon>Actinomycetaceae</taxon>
        <taxon>Ancrocorticia</taxon>
    </lineage>
</organism>
<protein>
    <submittedName>
        <fullName evidence="6">ABC transporter substrate-binding protein</fullName>
    </submittedName>
</protein>
<dbReference type="SMART" id="SM00062">
    <property type="entry name" value="PBPb"/>
    <property type="match status" value="1"/>
</dbReference>
<dbReference type="CDD" id="cd13690">
    <property type="entry name" value="PBP2_GluB"/>
    <property type="match status" value="1"/>
</dbReference>
<evidence type="ECO:0000256" key="4">
    <source>
        <dbReference type="SAM" id="SignalP"/>
    </source>
</evidence>
<dbReference type="PANTHER" id="PTHR30085:SF6">
    <property type="entry name" value="ABC TRANSPORTER GLUTAMINE-BINDING PROTEIN GLNH"/>
    <property type="match status" value="1"/>
</dbReference>
<dbReference type="Pfam" id="PF00497">
    <property type="entry name" value="SBP_bac_3"/>
    <property type="match status" value="1"/>
</dbReference>
<name>A0A2V1K640_9ACTO</name>
<dbReference type="GO" id="GO:0006865">
    <property type="term" value="P:amino acid transport"/>
    <property type="evidence" value="ECO:0007669"/>
    <property type="project" value="TreeGrafter"/>
</dbReference>
<dbReference type="OrthoDB" id="8454826at2"/>
<evidence type="ECO:0000313" key="7">
    <source>
        <dbReference type="Proteomes" id="UP000245283"/>
    </source>
</evidence>
<feature type="signal peptide" evidence="4">
    <location>
        <begin position="1"/>
        <end position="26"/>
    </location>
</feature>
<feature type="chain" id="PRO_5015954943" evidence="4">
    <location>
        <begin position="27"/>
        <end position="281"/>
    </location>
</feature>
<reference evidence="7" key="1">
    <citation type="submission" date="2018-05" db="EMBL/GenBank/DDBJ databases">
        <authorList>
            <person name="Li Y."/>
        </authorList>
    </citation>
    <scope>NUCLEOTIDE SEQUENCE [LARGE SCALE GENOMIC DNA]</scope>
    <source>
        <strain evidence="7">sk1b4</strain>
    </source>
</reference>
<dbReference type="PROSITE" id="PS51257">
    <property type="entry name" value="PROKAR_LIPOPROTEIN"/>
    <property type="match status" value="1"/>
</dbReference>
<dbReference type="AlphaFoldDB" id="A0A2V1K640"/>